<evidence type="ECO:0000313" key="7">
    <source>
        <dbReference type="EMBL" id="TFB91268.1"/>
    </source>
</evidence>
<evidence type="ECO:0000256" key="2">
    <source>
        <dbReference type="ARBA" id="ARBA00022475"/>
    </source>
</evidence>
<evidence type="ECO:0000256" key="6">
    <source>
        <dbReference type="SAM" id="Phobius"/>
    </source>
</evidence>
<dbReference type="Proteomes" id="UP000297608">
    <property type="component" value="Unassembled WGS sequence"/>
</dbReference>
<feature type="transmembrane region" description="Helical" evidence="6">
    <location>
        <begin position="203"/>
        <end position="225"/>
    </location>
</feature>
<evidence type="ECO:0000256" key="3">
    <source>
        <dbReference type="ARBA" id="ARBA00022692"/>
    </source>
</evidence>
<dbReference type="PANTHER" id="PTHR30250">
    <property type="entry name" value="PST FAMILY PREDICTED COLANIC ACID TRANSPORTER"/>
    <property type="match status" value="1"/>
</dbReference>
<keyword evidence="5 6" id="KW-0472">Membrane</keyword>
<evidence type="ECO:0000256" key="4">
    <source>
        <dbReference type="ARBA" id="ARBA00022989"/>
    </source>
</evidence>
<dbReference type="InterPro" id="IPR002797">
    <property type="entry name" value="Polysacc_synth"/>
</dbReference>
<keyword evidence="3 6" id="KW-0812">Transmembrane</keyword>
<dbReference type="PANTHER" id="PTHR30250:SF11">
    <property type="entry name" value="O-ANTIGEN TRANSPORTER-RELATED"/>
    <property type="match status" value="1"/>
</dbReference>
<comment type="caution">
    <text evidence="7">The sequence shown here is derived from an EMBL/GenBank/DDBJ whole genome shotgun (WGS) entry which is preliminary data.</text>
</comment>
<feature type="transmembrane region" description="Helical" evidence="6">
    <location>
        <begin position="368"/>
        <end position="391"/>
    </location>
</feature>
<protein>
    <recommendedName>
        <fullName evidence="9">Lipopolysaccharide biosynthesis protein</fullName>
    </recommendedName>
</protein>
<feature type="transmembrane region" description="Helical" evidence="6">
    <location>
        <begin position="45"/>
        <end position="69"/>
    </location>
</feature>
<dbReference type="Pfam" id="PF01943">
    <property type="entry name" value="Polysacc_synt"/>
    <property type="match status" value="1"/>
</dbReference>
<feature type="transmembrane region" description="Helical" evidence="6">
    <location>
        <begin position="317"/>
        <end position="337"/>
    </location>
</feature>
<feature type="transmembrane region" description="Helical" evidence="6">
    <location>
        <begin position="138"/>
        <end position="159"/>
    </location>
</feature>
<feature type="transmembrane region" description="Helical" evidence="6">
    <location>
        <begin position="344"/>
        <end position="362"/>
    </location>
</feature>
<comment type="subcellular location">
    <subcellularLocation>
        <location evidence="1">Cell membrane</location>
        <topology evidence="1">Multi-pass membrane protein</topology>
    </subcellularLocation>
</comment>
<gene>
    <name evidence="7" type="ORF">E3O44_00280</name>
</gene>
<name>A0ABY2IL35_9MICO</name>
<dbReference type="EMBL" id="SOFG01000002">
    <property type="protein sequence ID" value="TFB91268.1"/>
    <property type="molecule type" value="Genomic_DNA"/>
</dbReference>
<reference evidence="7 8" key="1">
    <citation type="submission" date="2019-03" db="EMBL/GenBank/DDBJ databases">
        <title>Genomics of glacier-inhabiting Cryobacterium strains.</title>
        <authorList>
            <person name="Liu Q."/>
            <person name="Xin Y.-H."/>
        </authorList>
    </citation>
    <scope>NUCLEOTIDE SEQUENCE [LARGE SCALE GENOMIC DNA]</scope>
    <source>
        <strain evidence="7 8">MDB2-B</strain>
    </source>
</reference>
<keyword evidence="8" id="KW-1185">Reference proteome</keyword>
<feature type="transmembrane region" description="Helical" evidence="6">
    <location>
        <begin position="165"/>
        <end position="183"/>
    </location>
</feature>
<evidence type="ECO:0008006" key="9">
    <source>
        <dbReference type="Google" id="ProtNLM"/>
    </source>
</evidence>
<keyword evidence="2" id="KW-1003">Cell membrane</keyword>
<accession>A0ABY2IL35</accession>
<sequence>MASTLIKSTGLATTGTLVQGLARFGYTILVGRLLGAETLGQVSGLIALSVFVSLFWPTATGVAASRFLAGPDGSAQSAVPILVREFLVSLPFLAIGTFFAAWMIVPDAAVAITTVALMVSFSSYAFSRGAALGQSRFLRVAIVDTVTSILTIALLLAVVLSQVSWLLLLPLTTGYAIFAMLCWPRGGRPSRTPDREITRFIFFNSLAQLAAGGSLQLVMIIARIYDTPTNSGLFAAAFSLATPASMLALSVNQVLIPHYSRQIIASPELHHRSNRRITLWGIAGFAVLFTLLAALSPVLIGLFYGPRFAGATPYMQWLLLGVAAYSVSMVPAASLIARGRDRRYAAAAALGFLATAVIAISLGSTYGAWAAVAAYDIGTLLSASAIVAMGLGRPIRHAGGLGRNSPGKLSK</sequence>
<evidence type="ECO:0000256" key="5">
    <source>
        <dbReference type="ARBA" id="ARBA00023136"/>
    </source>
</evidence>
<keyword evidence="4 6" id="KW-1133">Transmembrane helix</keyword>
<organism evidence="7 8">
    <name type="scientific">Cryobacterium algoricola</name>
    <dbReference type="NCBI Taxonomy" id="1259183"/>
    <lineage>
        <taxon>Bacteria</taxon>
        <taxon>Bacillati</taxon>
        <taxon>Actinomycetota</taxon>
        <taxon>Actinomycetes</taxon>
        <taxon>Micrococcales</taxon>
        <taxon>Microbacteriaceae</taxon>
        <taxon>Cryobacterium</taxon>
    </lineage>
</organism>
<feature type="transmembrane region" description="Helical" evidence="6">
    <location>
        <begin position="277"/>
        <end position="305"/>
    </location>
</feature>
<feature type="transmembrane region" description="Helical" evidence="6">
    <location>
        <begin position="231"/>
        <end position="256"/>
    </location>
</feature>
<feature type="transmembrane region" description="Helical" evidence="6">
    <location>
        <begin position="81"/>
        <end position="102"/>
    </location>
</feature>
<proteinExistence type="predicted"/>
<evidence type="ECO:0000256" key="1">
    <source>
        <dbReference type="ARBA" id="ARBA00004651"/>
    </source>
</evidence>
<dbReference type="InterPro" id="IPR050833">
    <property type="entry name" value="Poly_Biosynth_Transport"/>
</dbReference>
<evidence type="ECO:0000313" key="8">
    <source>
        <dbReference type="Proteomes" id="UP000297608"/>
    </source>
</evidence>
<feature type="transmembrane region" description="Helical" evidence="6">
    <location>
        <begin position="108"/>
        <end position="126"/>
    </location>
</feature>